<comment type="caution">
    <text evidence="1">The sequence shown here is derived from an EMBL/GenBank/DDBJ whole genome shotgun (WGS) entry which is preliminary data.</text>
</comment>
<dbReference type="AlphaFoldDB" id="A0A3E0U582"/>
<dbReference type="InterPro" id="IPR023159">
    <property type="entry name" value="SO1590-like_sf"/>
</dbReference>
<organism evidence="1 2">
    <name type="scientific">Thalassotalea euphylliae</name>
    <dbReference type="NCBI Taxonomy" id="1655234"/>
    <lineage>
        <taxon>Bacteria</taxon>
        <taxon>Pseudomonadati</taxon>
        <taxon>Pseudomonadota</taxon>
        <taxon>Gammaproteobacteria</taxon>
        <taxon>Alteromonadales</taxon>
        <taxon>Colwelliaceae</taxon>
        <taxon>Thalassotalea</taxon>
    </lineage>
</organism>
<reference evidence="2" key="1">
    <citation type="submission" date="2018-08" db="EMBL/GenBank/DDBJ databases">
        <title>Thalassotalea euphylliae genome.</title>
        <authorList>
            <person name="Summers S."/>
            <person name="Rice S.A."/>
            <person name="Freckelton M.L."/>
            <person name="Nedved B.T."/>
            <person name="Hadfield M.G."/>
        </authorList>
    </citation>
    <scope>NUCLEOTIDE SEQUENCE [LARGE SCALE GENOMIC DNA]</scope>
    <source>
        <strain evidence="2">H3</strain>
    </source>
</reference>
<sequence length="123" mass="13176">MTATGSFTVKLDPQQDKKTPAGRMLINKVYSGDIQGTGVGQMISKRTENGNAVYYAIEEVHASIAGKKGSFTLLHSGVMSAQGQQLSITVMPGSGEGELAGISGECIIEQKDGEHFYQFNYQL</sequence>
<dbReference type="InterPro" id="IPR021607">
    <property type="entry name" value="DUF3224"/>
</dbReference>
<name>A0A3E0U582_9GAMM</name>
<keyword evidence="2" id="KW-1185">Reference proteome</keyword>
<dbReference type="Pfam" id="PF11528">
    <property type="entry name" value="DUF3224"/>
    <property type="match status" value="1"/>
</dbReference>
<gene>
    <name evidence="1" type="ORF">DXX94_16335</name>
</gene>
<dbReference type="RefSeq" id="WP_116017522.1">
    <property type="nucleotide sequence ID" value="NZ_QUOT01000001.1"/>
</dbReference>
<proteinExistence type="predicted"/>
<dbReference type="EMBL" id="QUOT01000001">
    <property type="protein sequence ID" value="REL32161.1"/>
    <property type="molecule type" value="Genomic_DNA"/>
</dbReference>
<evidence type="ECO:0000313" key="1">
    <source>
        <dbReference type="EMBL" id="REL32161.1"/>
    </source>
</evidence>
<dbReference type="Proteomes" id="UP000256899">
    <property type="component" value="Unassembled WGS sequence"/>
</dbReference>
<evidence type="ECO:0000313" key="2">
    <source>
        <dbReference type="Proteomes" id="UP000256899"/>
    </source>
</evidence>
<accession>A0A3E0U582</accession>
<dbReference type="Gene3D" id="2.40.350.10">
    <property type="entry name" value="SO1590-like"/>
    <property type="match status" value="1"/>
</dbReference>
<protein>
    <submittedName>
        <fullName evidence="1">DUF3224 domain-containing protein</fullName>
    </submittedName>
</protein>
<dbReference type="SUPFAM" id="SSF159238">
    <property type="entry name" value="SO1590-like"/>
    <property type="match status" value="1"/>
</dbReference>